<evidence type="ECO:0000313" key="3">
    <source>
        <dbReference type="Proteomes" id="UP000318937"/>
    </source>
</evidence>
<accession>A0A544TB96</accession>
<name>A0A544TB96_9BACI</name>
<dbReference type="Proteomes" id="UP000318937">
    <property type="component" value="Unassembled WGS sequence"/>
</dbReference>
<proteinExistence type="predicted"/>
<keyword evidence="1" id="KW-0472">Membrane</keyword>
<evidence type="ECO:0000256" key="1">
    <source>
        <dbReference type="SAM" id="Phobius"/>
    </source>
</evidence>
<sequence length="147" mass="17181">MNEDKINVLIKAWETYQNLAKGFGENAWKIRAIGIGFWSAIMGYGYKNDDSKVYLFSLIIVVLFLFLETGMKQLQYKYINKSINIEKSINDFLLGDNVKFPTNGISTNIATPSIIDFLNMFRLKRWMFWLPYLVLLIVTFLFINQNL</sequence>
<keyword evidence="1" id="KW-0812">Transmembrane</keyword>
<keyword evidence="1" id="KW-1133">Transmembrane helix</keyword>
<feature type="transmembrane region" description="Helical" evidence="1">
    <location>
        <begin position="53"/>
        <end position="71"/>
    </location>
</feature>
<keyword evidence="3" id="KW-1185">Reference proteome</keyword>
<comment type="caution">
    <text evidence="2">The sequence shown here is derived from an EMBL/GenBank/DDBJ whole genome shotgun (WGS) entry which is preliminary data.</text>
</comment>
<gene>
    <name evidence="2" type="ORF">FG383_10545</name>
</gene>
<dbReference type="AlphaFoldDB" id="A0A544TB96"/>
<feature type="transmembrane region" description="Helical" evidence="1">
    <location>
        <begin position="126"/>
        <end position="143"/>
    </location>
</feature>
<protein>
    <submittedName>
        <fullName evidence="2">Uncharacterized protein</fullName>
    </submittedName>
</protein>
<dbReference type="OrthoDB" id="2990056at2"/>
<evidence type="ECO:0000313" key="2">
    <source>
        <dbReference type="EMBL" id="TQR14750.1"/>
    </source>
</evidence>
<dbReference type="RefSeq" id="WP_142607366.1">
    <property type="nucleotide sequence ID" value="NZ_VDGG01000018.1"/>
</dbReference>
<reference evidence="2 3" key="1">
    <citation type="submission" date="2019-05" db="EMBL/GenBank/DDBJ databases">
        <title>Psychrobacillus vulpis sp. nov., a new species isolated from feces of a red fox that inhabits in The Tablas de Daimiel Natural Park, Albacete, Spain.</title>
        <authorList>
            <person name="Rodriguez M."/>
            <person name="Reina J.C."/>
            <person name="Bejar V."/>
            <person name="Llamas I."/>
        </authorList>
    </citation>
    <scope>NUCLEOTIDE SEQUENCE [LARGE SCALE GENOMIC DNA]</scope>
    <source>
        <strain evidence="2 3">NHI-2</strain>
    </source>
</reference>
<organism evidence="2 3">
    <name type="scientific">Psychrobacillus soli</name>
    <dbReference type="NCBI Taxonomy" id="1543965"/>
    <lineage>
        <taxon>Bacteria</taxon>
        <taxon>Bacillati</taxon>
        <taxon>Bacillota</taxon>
        <taxon>Bacilli</taxon>
        <taxon>Bacillales</taxon>
        <taxon>Bacillaceae</taxon>
        <taxon>Psychrobacillus</taxon>
    </lineage>
</organism>
<dbReference type="EMBL" id="VDGG01000018">
    <property type="protein sequence ID" value="TQR14750.1"/>
    <property type="molecule type" value="Genomic_DNA"/>
</dbReference>